<evidence type="ECO:0000256" key="4">
    <source>
        <dbReference type="ARBA" id="ARBA00022833"/>
    </source>
</evidence>
<comment type="cofactor">
    <cofactor evidence="1">
        <name>Zn(2+)</name>
        <dbReference type="ChEBI" id="CHEBI:29105"/>
    </cofactor>
</comment>
<dbReference type="InterPro" id="IPR036264">
    <property type="entry name" value="Bact_exopeptidase_dim_dom"/>
</dbReference>
<dbReference type="InterPro" id="IPR011650">
    <property type="entry name" value="Peptidase_M20_dimer"/>
</dbReference>
<proteinExistence type="predicted"/>
<evidence type="ECO:0000256" key="3">
    <source>
        <dbReference type="ARBA" id="ARBA00022801"/>
    </source>
</evidence>
<dbReference type="Pfam" id="PF07687">
    <property type="entry name" value="M20_dimer"/>
    <property type="match status" value="1"/>
</dbReference>
<name>A0ABR9MI10_9ACTN</name>
<protein>
    <submittedName>
        <fullName evidence="6">Glutamate carboxypeptidase</fullName>
        <ecNumber evidence="6">3.4.17.11</ecNumber>
    </submittedName>
</protein>
<dbReference type="GO" id="GO:0004180">
    <property type="term" value="F:carboxypeptidase activity"/>
    <property type="evidence" value="ECO:0007669"/>
    <property type="project" value="UniProtKB-KW"/>
</dbReference>
<keyword evidence="2" id="KW-0479">Metal-binding</keyword>
<dbReference type="PROSITE" id="PS00758">
    <property type="entry name" value="ARGE_DAPE_CPG2_1"/>
    <property type="match status" value="1"/>
</dbReference>
<dbReference type="InterPro" id="IPR002933">
    <property type="entry name" value="Peptidase_M20"/>
</dbReference>
<accession>A0ABR9MI10</accession>
<dbReference type="InterPro" id="IPR001261">
    <property type="entry name" value="ArgE/DapE_CS"/>
</dbReference>
<dbReference type="PANTHER" id="PTHR43808:SF9">
    <property type="entry name" value="BLL0789 PROTEIN"/>
    <property type="match status" value="1"/>
</dbReference>
<dbReference type="PANTHER" id="PTHR43808">
    <property type="entry name" value="ACETYLORNITHINE DEACETYLASE"/>
    <property type="match status" value="1"/>
</dbReference>
<keyword evidence="6" id="KW-0121">Carboxypeptidase</keyword>
<sequence length="362" mass="37529">MDHALLCERLSALVAVESPSGHTEGLERCYALMRSWGEPLLGRPAEIVAVGGTPHMLWRAPAEGGVLLLGHADTVWPLGTIIRRPFRAEGGRAYGPGVFDMKAGLVTAFAALAECRDPAIVSILITGDEEIGSATSRALVEDMAGACGAVLVLEPSQAGALKTARKGGSFYSVDITGKAAHAGLEPERGVNALLELAAQVVAVSELADPERGTTVTPTVARAGTATNTVPAHAHLRVDVRAWELAELARVDEHMHALAPTVPGAVVRVDGEVNRPPLEPASSRELYAAARKAAARLGLPDPEEVAVGGASDANFTGALGIPTLDGLGPLGDGAHAEHEWVDLASLADRARLVAALIDTLTRS</sequence>
<organism evidence="6 7">
    <name type="scientific">Nonomuraea angiospora</name>
    <dbReference type="NCBI Taxonomy" id="46172"/>
    <lineage>
        <taxon>Bacteria</taxon>
        <taxon>Bacillati</taxon>
        <taxon>Actinomycetota</taxon>
        <taxon>Actinomycetes</taxon>
        <taxon>Streptosporangiales</taxon>
        <taxon>Streptosporangiaceae</taxon>
        <taxon>Nonomuraea</taxon>
    </lineage>
</organism>
<dbReference type="SUPFAM" id="SSF55031">
    <property type="entry name" value="Bacterial exopeptidase dimerisation domain"/>
    <property type="match status" value="1"/>
</dbReference>
<dbReference type="Pfam" id="PF01546">
    <property type="entry name" value="Peptidase_M20"/>
    <property type="match status" value="1"/>
</dbReference>
<dbReference type="Proteomes" id="UP000633509">
    <property type="component" value="Unassembled WGS sequence"/>
</dbReference>
<evidence type="ECO:0000259" key="5">
    <source>
        <dbReference type="Pfam" id="PF07687"/>
    </source>
</evidence>
<gene>
    <name evidence="6" type="ORF">H4W80_010667</name>
</gene>
<evidence type="ECO:0000313" key="7">
    <source>
        <dbReference type="Proteomes" id="UP000633509"/>
    </source>
</evidence>
<dbReference type="EC" id="3.4.17.11" evidence="6"/>
<keyword evidence="3 6" id="KW-0378">Hydrolase</keyword>
<comment type="caution">
    <text evidence="6">The sequence shown here is derived from an EMBL/GenBank/DDBJ whole genome shotgun (WGS) entry which is preliminary data.</text>
</comment>
<feature type="domain" description="Peptidase M20 dimerisation" evidence="5">
    <location>
        <begin position="163"/>
        <end position="258"/>
    </location>
</feature>
<reference evidence="6 7" key="1">
    <citation type="submission" date="2020-10" db="EMBL/GenBank/DDBJ databases">
        <title>Sequencing the genomes of 1000 actinobacteria strains.</title>
        <authorList>
            <person name="Klenk H.-P."/>
        </authorList>
    </citation>
    <scope>NUCLEOTIDE SEQUENCE [LARGE SCALE GENOMIC DNA]</scope>
    <source>
        <strain evidence="6 7">DSM 43173</strain>
    </source>
</reference>
<keyword evidence="6" id="KW-0645">Protease</keyword>
<keyword evidence="7" id="KW-1185">Reference proteome</keyword>
<dbReference type="CDD" id="cd03885">
    <property type="entry name" value="M20_CPDG2"/>
    <property type="match status" value="1"/>
</dbReference>
<dbReference type="Gene3D" id="3.40.630.10">
    <property type="entry name" value="Zn peptidases"/>
    <property type="match status" value="1"/>
</dbReference>
<dbReference type="Gene3D" id="3.30.70.360">
    <property type="match status" value="1"/>
</dbReference>
<dbReference type="InterPro" id="IPR017150">
    <property type="entry name" value="Pept_M20_glutamate_carboxypep"/>
</dbReference>
<dbReference type="InterPro" id="IPR050072">
    <property type="entry name" value="Peptidase_M20A"/>
</dbReference>
<evidence type="ECO:0000313" key="6">
    <source>
        <dbReference type="EMBL" id="MBE1592409.1"/>
    </source>
</evidence>
<dbReference type="EMBL" id="JADBEK010000001">
    <property type="protein sequence ID" value="MBE1592409.1"/>
    <property type="molecule type" value="Genomic_DNA"/>
</dbReference>
<dbReference type="PIRSF" id="PIRSF037238">
    <property type="entry name" value="Carboxypeptidase_G2"/>
    <property type="match status" value="1"/>
</dbReference>
<evidence type="ECO:0000256" key="1">
    <source>
        <dbReference type="ARBA" id="ARBA00001947"/>
    </source>
</evidence>
<dbReference type="RefSeq" id="WP_192791943.1">
    <property type="nucleotide sequence ID" value="NZ_JADBEK010000001.1"/>
</dbReference>
<dbReference type="SUPFAM" id="SSF53187">
    <property type="entry name" value="Zn-dependent exopeptidases"/>
    <property type="match status" value="1"/>
</dbReference>
<evidence type="ECO:0000256" key="2">
    <source>
        <dbReference type="ARBA" id="ARBA00022723"/>
    </source>
</evidence>
<keyword evidence="4" id="KW-0862">Zinc</keyword>